<keyword evidence="5" id="KW-0969">Cilium</keyword>
<dbReference type="InterPro" id="IPR007809">
    <property type="entry name" value="FlgN-like"/>
</dbReference>
<accession>A0A420WXX3</accession>
<dbReference type="AlphaFoldDB" id="A0A420WXX3"/>
<comment type="similarity">
    <text evidence="2">Belongs to the FlgN family.</text>
</comment>
<keyword evidence="3" id="KW-1005">Bacterial flagellum biogenesis</keyword>
<evidence type="ECO:0000256" key="2">
    <source>
        <dbReference type="ARBA" id="ARBA00007703"/>
    </source>
</evidence>
<dbReference type="Gene3D" id="1.20.58.300">
    <property type="entry name" value="FlgN-like"/>
    <property type="match status" value="1"/>
</dbReference>
<name>A0A420WXX3_9GAMM</name>
<dbReference type="OrthoDB" id="6238586at2"/>
<proteinExistence type="inferred from homology"/>
<sequence>MSHDPAVLLTQLLEALERFNALLDEESALLADTPVAAGALADVTERKSVVTATLERLEGRRCQWLQQQGFSVDRSGSRAAAHQHELDELWQQIVAAGEQARTRNRLNGLAIHLRLDMHERALRFFKTASSTSLYGRNGRSSPVSQGNTYGQC</sequence>
<keyword evidence="5" id="KW-0966">Cell projection</keyword>
<dbReference type="RefSeq" id="WP_121171949.1">
    <property type="nucleotide sequence ID" value="NZ_RBIN01000003.1"/>
</dbReference>
<evidence type="ECO:0000313" key="5">
    <source>
        <dbReference type="EMBL" id="RKR06077.1"/>
    </source>
</evidence>
<organism evidence="5 6">
    <name type="scientific">Kushneria sinocarnis</name>
    <dbReference type="NCBI Taxonomy" id="595502"/>
    <lineage>
        <taxon>Bacteria</taxon>
        <taxon>Pseudomonadati</taxon>
        <taxon>Pseudomonadota</taxon>
        <taxon>Gammaproteobacteria</taxon>
        <taxon>Oceanospirillales</taxon>
        <taxon>Halomonadaceae</taxon>
        <taxon>Kushneria</taxon>
    </lineage>
</organism>
<keyword evidence="6" id="KW-1185">Reference proteome</keyword>
<dbReference type="EMBL" id="RBIN01000003">
    <property type="protein sequence ID" value="RKR06077.1"/>
    <property type="molecule type" value="Genomic_DNA"/>
</dbReference>
<keyword evidence="5" id="KW-0282">Flagellum</keyword>
<evidence type="ECO:0000256" key="1">
    <source>
        <dbReference type="ARBA" id="ARBA00002397"/>
    </source>
</evidence>
<dbReference type="InterPro" id="IPR036679">
    <property type="entry name" value="FlgN-like_sf"/>
</dbReference>
<comment type="caution">
    <text evidence="5">The sequence shown here is derived from an EMBL/GenBank/DDBJ whole genome shotgun (WGS) entry which is preliminary data.</text>
</comment>
<evidence type="ECO:0000256" key="4">
    <source>
        <dbReference type="SAM" id="MobiDB-lite"/>
    </source>
</evidence>
<comment type="function">
    <text evidence="1">Required for the efficient initiation of filament assembly.</text>
</comment>
<protein>
    <submittedName>
        <fullName evidence="5">Flagellar biosynthesis/type III secretory pathway chaperone</fullName>
    </submittedName>
</protein>
<dbReference type="Pfam" id="PF05130">
    <property type="entry name" value="FlgN"/>
    <property type="match status" value="1"/>
</dbReference>
<evidence type="ECO:0000256" key="3">
    <source>
        <dbReference type="ARBA" id="ARBA00022795"/>
    </source>
</evidence>
<dbReference type="Proteomes" id="UP000281975">
    <property type="component" value="Unassembled WGS sequence"/>
</dbReference>
<feature type="region of interest" description="Disordered" evidence="4">
    <location>
        <begin position="133"/>
        <end position="152"/>
    </location>
</feature>
<gene>
    <name evidence="5" type="ORF">C7446_1013</name>
</gene>
<dbReference type="GO" id="GO:0044780">
    <property type="term" value="P:bacterial-type flagellum assembly"/>
    <property type="evidence" value="ECO:0007669"/>
    <property type="project" value="InterPro"/>
</dbReference>
<dbReference type="SUPFAM" id="SSF140566">
    <property type="entry name" value="FlgN-like"/>
    <property type="match status" value="1"/>
</dbReference>
<reference evidence="5 6" key="1">
    <citation type="submission" date="2018-10" db="EMBL/GenBank/DDBJ databases">
        <title>Genomic Encyclopedia of Type Strains, Phase IV (KMG-IV): sequencing the most valuable type-strain genomes for metagenomic binning, comparative biology and taxonomic classification.</title>
        <authorList>
            <person name="Goeker M."/>
        </authorList>
    </citation>
    <scope>NUCLEOTIDE SEQUENCE [LARGE SCALE GENOMIC DNA]</scope>
    <source>
        <strain evidence="5 6">DSM 23229</strain>
    </source>
</reference>
<evidence type="ECO:0000313" key="6">
    <source>
        <dbReference type="Proteomes" id="UP000281975"/>
    </source>
</evidence>